<evidence type="ECO:0000313" key="2">
    <source>
        <dbReference type="EMBL" id="KUK86949.1"/>
    </source>
</evidence>
<feature type="transmembrane region" description="Helical" evidence="1">
    <location>
        <begin position="182"/>
        <end position="203"/>
    </location>
</feature>
<feature type="transmembrane region" description="Helical" evidence="1">
    <location>
        <begin position="36"/>
        <end position="57"/>
    </location>
</feature>
<feature type="transmembrane region" description="Helical" evidence="1">
    <location>
        <begin position="159"/>
        <end position="176"/>
    </location>
</feature>
<proteinExistence type="predicted"/>
<comment type="caution">
    <text evidence="2">The sequence shown here is derived from an EMBL/GenBank/DDBJ whole genome shotgun (WGS) entry which is preliminary data.</text>
</comment>
<dbReference type="AlphaFoldDB" id="A0A117M6G1"/>
<dbReference type="Proteomes" id="UP000053467">
    <property type="component" value="Unassembled WGS sequence"/>
</dbReference>
<keyword evidence="1" id="KW-1133">Transmembrane helix</keyword>
<dbReference type="EMBL" id="LGGX01000010">
    <property type="protein sequence ID" value="KUK86949.1"/>
    <property type="molecule type" value="Genomic_DNA"/>
</dbReference>
<feature type="transmembrane region" description="Helical" evidence="1">
    <location>
        <begin position="63"/>
        <end position="84"/>
    </location>
</feature>
<feature type="transmembrane region" description="Helical" evidence="1">
    <location>
        <begin position="6"/>
        <end position="24"/>
    </location>
</feature>
<feature type="transmembrane region" description="Helical" evidence="1">
    <location>
        <begin position="136"/>
        <end position="154"/>
    </location>
</feature>
<evidence type="ECO:0000256" key="1">
    <source>
        <dbReference type="SAM" id="Phobius"/>
    </source>
</evidence>
<accession>A0A117M6G1</accession>
<evidence type="ECO:0000313" key="3">
    <source>
        <dbReference type="Proteomes" id="UP000053467"/>
    </source>
</evidence>
<gene>
    <name evidence="2" type="ORF">XE03_1167</name>
</gene>
<name>A0A117M6G1_UNCT6</name>
<reference evidence="3" key="1">
    <citation type="journal article" date="2015" name="MBio">
        <title>Genome-Resolved Metagenomic Analysis Reveals Roles for Candidate Phyla and Other Microbial Community Members in Biogeochemical Transformations in Oil Reservoirs.</title>
        <authorList>
            <person name="Hu P."/>
            <person name="Tom L."/>
            <person name="Singh A."/>
            <person name="Thomas B.C."/>
            <person name="Baker B.J."/>
            <person name="Piceno Y.M."/>
            <person name="Andersen G.L."/>
            <person name="Banfield J.F."/>
        </authorList>
    </citation>
    <scope>NUCLEOTIDE SEQUENCE [LARGE SCALE GENOMIC DNA]</scope>
</reference>
<sequence>MYVINIFSIFSFLLSLFFGFYLFFRKDVGFEKNNLLIFFLVFSYISLDIFIINSTFFGQGFKVTYSLIFLFFLFYNYFIFFYYFENYIKSIGVRIIYPFIAFIISSFVYTLSPVFFDATCPEKIFFVDKFLNEISHFSIFIFPFYILVLIFSIFQKRAFFFFISLVHTIFYISFFIESSNIFSLVFLLLTMLTTPIFIFLDFFSSRKYNIINTFDSELIIKNLNFGVVTVDQKGKLNCNNFFRQLLLNEATTLEKWYDQNKGILKELEYDNFFNREFLIGNREFNLILEKRKIKSGFSSIDMYVIFNYTNVKILEKMSKEYTNFVFNSLLDRIYQFNIQNQYKKMYDFLKGFAHNSFSMISVIRAGFDYILDNIDELDKYVHTKKPAQLKSVFEEKINLLQKTLNFTDVGVSKLMEAFKILNNKIRYEYEEGKTNFSLNDFVKQELFFYITNTEYKYTINIESKLNESLRDVVFEYRVLSTVFHNILSFTISEMATTHIKRIVVETYEKDGGVVLRIESSAKNFDKDKIDDIIKKSIYVSDQRYASFINAYLMIRSTGSILKRIDSEYLIFEILLNE</sequence>
<organism evidence="2 3">
    <name type="scientific">candidate division TA06 bacterium 34_109</name>
    <dbReference type="NCBI Taxonomy" id="1635277"/>
    <lineage>
        <taxon>Bacteria</taxon>
        <taxon>Bacteria division TA06</taxon>
    </lineage>
</organism>
<feature type="transmembrane region" description="Helical" evidence="1">
    <location>
        <begin position="96"/>
        <end position="116"/>
    </location>
</feature>
<protein>
    <submittedName>
        <fullName evidence="2">Uncharacterized protein</fullName>
    </submittedName>
</protein>
<keyword evidence="1" id="KW-0812">Transmembrane</keyword>
<keyword evidence="1" id="KW-0472">Membrane</keyword>